<sequence>MTKLKFGEKELQIKFGYEATVKSGIIKKVAKLDQMEDIEAVDEILLFLPELILVGAQKFHKEELGYNPDNEGEKEQQLGKVYAMLDDYFDGEDADVQVLYNALLAELLENGFLSKLLKAEQKEAEKKTPRKK</sequence>
<organism evidence="1 2">
    <name type="scientific">Roseburia intestinalis</name>
    <dbReference type="NCBI Taxonomy" id="166486"/>
    <lineage>
        <taxon>Bacteria</taxon>
        <taxon>Bacillati</taxon>
        <taxon>Bacillota</taxon>
        <taxon>Clostridia</taxon>
        <taxon>Lachnospirales</taxon>
        <taxon>Lachnospiraceae</taxon>
        <taxon>Roseburia</taxon>
    </lineage>
</organism>
<dbReference type="EMBL" id="QSHO01000008">
    <property type="protein sequence ID" value="RHC16787.1"/>
    <property type="molecule type" value="Genomic_DNA"/>
</dbReference>
<protein>
    <recommendedName>
        <fullName evidence="3">Phage protein</fullName>
    </recommendedName>
</protein>
<evidence type="ECO:0000313" key="1">
    <source>
        <dbReference type="EMBL" id="RHC16787.1"/>
    </source>
</evidence>
<name>A0A3R6DZQ6_9FIRM</name>
<dbReference type="AlphaFoldDB" id="A0A3R6DZQ6"/>
<dbReference type="Proteomes" id="UP000283513">
    <property type="component" value="Unassembled WGS sequence"/>
</dbReference>
<evidence type="ECO:0008006" key="3">
    <source>
        <dbReference type="Google" id="ProtNLM"/>
    </source>
</evidence>
<accession>A0A3R6DZQ6</accession>
<dbReference type="RefSeq" id="WP_118598069.1">
    <property type="nucleotide sequence ID" value="NZ_QSHO01000008.1"/>
</dbReference>
<evidence type="ECO:0000313" key="2">
    <source>
        <dbReference type="Proteomes" id="UP000283513"/>
    </source>
</evidence>
<proteinExistence type="predicted"/>
<reference evidence="1 2" key="1">
    <citation type="submission" date="2018-08" db="EMBL/GenBank/DDBJ databases">
        <title>A genome reference for cultivated species of the human gut microbiota.</title>
        <authorList>
            <person name="Zou Y."/>
            <person name="Xue W."/>
            <person name="Luo G."/>
        </authorList>
    </citation>
    <scope>NUCLEOTIDE SEQUENCE [LARGE SCALE GENOMIC DNA]</scope>
    <source>
        <strain evidence="1 2">AM37-1AC</strain>
    </source>
</reference>
<gene>
    <name evidence="1" type="ORF">DW856_10810</name>
</gene>
<comment type="caution">
    <text evidence="1">The sequence shown here is derived from an EMBL/GenBank/DDBJ whole genome shotgun (WGS) entry which is preliminary data.</text>
</comment>